<protein>
    <submittedName>
        <fullName evidence="4">Kfra protein</fullName>
    </submittedName>
</protein>
<name>A0A7C9GM19_9GAMM</name>
<evidence type="ECO:0000313" key="4">
    <source>
        <dbReference type="EMBL" id="MQL50117.1"/>
    </source>
</evidence>
<feature type="domain" description="KfrA N-terminal DNA-binding" evidence="3">
    <location>
        <begin position="9"/>
        <end position="133"/>
    </location>
</feature>
<accession>A0A7C9GM19</accession>
<gene>
    <name evidence="4" type="ORF">GEA64_20070</name>
</gene>
<sequence>MRPATFEPEIIIEAGKALQAEGRNVTAFALRSKIGGGNASRLRQVWDEFITSQTTITTEPVAELPVEVAEEVKHVSMSLTERINQLAIELNDKAVKAAERRVADVARAAGEQTAQAERELADAAQTVDDLETELDESYANVSDLKQQLVESQLLAQHQAIELAQLKERLSVIEQAAKIESEQHKAIGEELTELKVRAATDAQVYVDYRTQIEQDLTRQAELLEQAKVDCDTARRESIEAREKIAKISGQLEAAHEQNASLFAVIKQIQDGNQLSSSIGSKLEEVSTGKKPRKKQS</sequence>
<keyword evidence="1" id="KW-0175">Coiled coil</keyword>
<feature type="region of interest" description="Disordered" evidence="2">
    <location>
        <begin position="272"/>
        <end position="295"/>
    </location>
</feature>
<comment type="caution">
    <text evidence="4">The sequence shown here is derived from an EMBL/GenBank/DDBJ whole genome shotgun (WGS) entry which is preliminary data.</text>
</comment>
<organism evidence="4 5">
    <name type="scientific">Photorhabdus khanii</name>
    <dbReference type="NCBI Taxonomy" id="1004150"/>
    <lineage>
        <taxon>Bacteria</taxon>
        <taxon>Pseudomonadati</taxon>
        <taxon>Pseudomonadota</taxon>
        <taxon>Gammaproteobacteria</taxon>
        <taxon>Enterobacterales</taxon>
        <taxon>Morganellaceae</taxon>
        <taxon>Photorhabdus</taxon>
    </lineage>
</organism>
<dbReference type="Proteomes" id="UP000481739">
    <property type="component" value="Unassembled WGS sequence"/>
</dbReference>
<dbReference type="Pfam" id="PF11740">
    <property type="entry name" value="KfrA_N"/>
    <property type="match status" value="1"/>
</dbReference>
<feature type="coiled-coil region" evidence="1">
    <location>
        <begin position="106"/>
        <end position="182"/>
    </location>
</feature>
<dbReference type="InterPro" id="IPR021104">
    <property type="entry name" value="KfrA_DNA-bd_N"/>
</dbReference>
<evidence type="ECO:0000259" key="3">
    <source>
        <dbReference type="Pfam" id="PF11740"/>
    </source>
</evidence>
<dbReference type="EMBL" id="WHZZ01000012">
    <property type="protein sequence ID" value="MQL50117.1"/>
    <property type="molecule type" value="Genomic_DNA"/>
</dbReference>
<evidence type="ECO:0000256" key="1">
    <source>
        <dbReference type="SAM" id="Coils"/>
    </source>
</evidence>
<proteinExistence type="predicted"/>
<evidence type="ECO:0000256" key="2">
    <source>
        <dbReference type="SAM" id="MobiDB-lite"/>
    </source>
</evidence>
<reference evidence="4 5" key="1">
    <citation type="journal article" date="2019" name="Nature">
        <title>A new antibiotic selectively kills Gram-negative pathogens.</title>
        <authorList>
            <person name="Imai Y."/>
            <person name="Meyer K.J."/>
            <person name="Iinishi A."/>
            <person name="Favre-Godal Q."/>
            <person name="Green R."/>
            <person name="Manuse S."/>
            <person name="Caboni M."/>
            <person name="Mori M."/>
            <person name="Niles S."/>
            <person name="Ghiglieri M."/>
            <person name="Honrao C."/>
            <person name="Ma X."/>
            <person name="Guo J.J."/>
            <person name="Makriyannis A."/>
            <person name="Linares-Otoya L."/>
            <person name="Boehringer N."/>
            <person name="Wuisan Z.G."/>
            <person name="Kaur H."/>
            <person name="Wu R."/>
            <person name="Mateus A."/>
            <person name="Typas A."/>
            <person name="Savitski M.M."/>
            <person name="Espinoza J.L."/>
            <person name="O'Rourke A."/>
            <person name="Nelson K.E."/>
            <person name="Hiller S."/>
            <person name="Noinaj N."/>
            <person name="Schaeberle T.F."/>
            <person name="D'Onofrio A."/>
            <person name="Lewis K."/>
        </authorList>
    </citation>
    <scope>NUCLEOTIDE SEQUENCE [LARGE SCALE GENOMIC DNA]</scope>
    <source>
        <strain evidence="4 5">HGB 1456</strain>
    </source>
</reference>
<evidence type="ECO:0000313" key="5">
    <source>
        <dbReference type="Proteomes" id="UP000481739"/>
    </source>
</evidence>
<feature type="coiled-coil region" evidence="1">
    <location>
        <begin position="215"/>
        <end position="242"/>
    </location>
</feature>
<dbReference type="AlphaFoldDB" id="A0A7C9GM19"/>